<evidence type="ECO:0000313" key="1">
    <source>
        <dbReference type="EMBL" id="NDW22236.1"/>
    </source>
</evidence>
<sequence length="89" mass="9896">MKNVLLKEQLLDIEKRERDLYAQKHHASLAEENAKLQCSFLFGKPEVILSIVGLGACKGASDAKPKVKKNRKTALTTIGRTALLSLFKM</sequence>
<accession>A0A6L9MVS4</accession>
<reference evidence="1 2" key="1">
    <citation type="submission" date="2020-01" db="EMBL/GenBank/DDBJ databases">
        <title>Genomes of bacteria type strains.</title>
        <authorList>
            <person name="Chen J."/>
            <person name="Zhu S."/>
            <person name="Yang J."/>
        </authorList>
    </citation>
    <scope>NUCLEOTIDE SEQUENCE [LARGE SCALE GENOMIC DNA]</scope>
    <source>
        <strain evidence="1 2">LMG 22958</strain>
    </source>
</reference>
<gene>
    <name evidence="1" type="ORF">GTW09_11935</name>
</gene>
<dbReference type="AlphaFoldDB" id="A0A6L9MVS4"/>
<protein>
    <submittedName>
        <fullName evidence="1">Uncharacterized protein</fullName>
    </submittedName>
</protein>
<name>A0A6L9MVS4_9ALTE</name>
<comment type="caution">
    <text evidence="1">The sequence shown here is derived from an EMBL/GenBank/DDBJ whole genome shotgun (WGS) entry which is preliminary data.</text>
</comment>
<dbReference type="EMBL" id="JAAAWP010000007">
    <property type="protein sequence ID" value="NDW22236.1"/>
    <property type="molecule type" value="Genomic_DNA"/>
</dbReference>
<organism evidence="1 2">
    <name type="scientific">Alteromonas hispanica</name>
    <dbReference type="NCBI Taxonomy" id="315421"/>
    <lineage>
        <taxon>Bacteria</taxon>
        <taxon>Pseudomonadati</taxon>
        <taxon>Pseudomonadota</taxon>
        <taxon>Gammaproteobacteria</taxon>
        <taxon>Alteromonadales</taxon>
        <taxon>Alteromonadaceae</taxon>
        <taxon>Alteromonas/Salinimonas group</taxon>
        <taxon>Alteromonas</taxon>
    </lineage>
</organism>
<evidence type="ECO:0000313" key="2">
    <source>
        <dbReference type="Proteomes" id="UP000478837"/>
    </source>
</evidence>
<proteinExistence type="predicted"/>
<dbReference type="Proteomes" id="UP000478837">
    <property type="component" value="Unassembled WGS sequence"/>
</dbReference>
<keyword evidence="2" id="KW-1185">Reference proteome</keyword>